<reference evidence="4 5" key="1">
    <citation type="submission" date="2020-08" db="EMBL/GenBank/DDBJ databases">
        <title>Sequencing the genomes of 1000 actinobacteria strains.</title>
        <authorList>
            <person name="Klenk H.-P."/>
        </authorList>
    </citation>
    <scope>NUCLEOTIDE SEQUENCE [LARGE SCALE GENOMIC DNA]</scope>
    <source>
        <strain evidence="4 5">DSM 23974</strain>
    </source>
</reference>
<dbReference type="RefSeq" id="WP_184242026.1">
    <property type="nucleotide sequence ID" value="NZ_JACHNA010000001.1"/>
</dbReference>
<keyword evidence="5" id="KW-1185">Reference proteome</keyword>
<dbReference type="PANTHER" id="PTHR30466:SF11">
    <property type="entry name" value="FLAVIN-DEPENDENT MONOOXYGENASE, REDUCTASE SUBUNIT HSAB"/>
    <property type="match status" value="1"/>
</dbReference>
<proteinExistence type="inferred from homology"/>
<organism evidence="4 5">
    <name type="scientific">Micrococcus cohnii</name>
    <dbReference type="NCBI Taxonomy" id="993416"/>
    <lineage>
        <taxon>Bacteria</taxon>
        <taxon>Bacillati</taxon>
        <taxon>Actinomycetota</taxon>
        <taxon>Actinomycetes</taxon>
        <taxon>Micrococcales</taxon>
        <taxon>Micrococcaceae</taxon>
        <taxon>Micrococcus</taxon>
    </lineage>
</organism>
<evidence type="ECO:0000256" key="2">
    <source>
        <dbReference type="ARBA" id="ARBA00023002"/>
    </source>
</evidence>
<keyword evidence="2" id="KW-0560">Oxidoreductase</keyword>
<dbReference type="Proteomes" id="UP000540191">
    <property type="component" value="Unassembled WGS sequence"/>
</dbReference>
<evidence type="ECO:0000313" key="4">
    <source>
        <dbReference type="EMBL" id="MBB4736408.1"/>
    </source>
</evidence>
<comment type="similarity">
    <text evidence="1">Belongs to the non-flavoprotein flavin reductase family.</text>
</comment>
<sequence length="165" mass="17538">MTLAPAQLREAYSHVPQSVVAIGALVDGAPQVLVASTFTVGVSLEPPLVSFAVQHTSQTWPLLRGARTLGVSVLGRDQFSLCRQLASKDRASRFDGVDWSADADGALHLAGSPLWLRTRVHAVTPAGDHDVVLLEVLDTSSTPGARGMVFHQSSFKALEELELSA</sequence>
<dbReference type="InterPro" id="IPR012349">
    <property type="entry name" value="Split_barrel_FMN-bd"/>
</dbReference>
<dbReference type="SMART" id="SM00903">
    <property type="entry name" value="Flavin_Reduct"/>
    <property type="match status" value="1"/>
</dbReference>
<feature type="domain" description="Flavin reductase like" evidence="3">
    <location>
        <begin position="12"/>
        <end position="157"/>
    </location>
</feature>
<dbReference type="InterPro" id="IPR002563">
    <property type="entry name" value="Flavin_Rdtase-like_dom"/>
</dbReference>
<name>A0A7W7GQE8_9MICC</name>
<dbReference type="PANTHER" id="PTHR30466">
    <property type="entry name" value="FLAVIN REDUCTASE"/>
    <property type="match status" value="1"/>
</dbReference>
<gene>
    <name evidence="4" type="ORF">HDA30_001916</name>
</gene>
<evidence type="ECO:0000313" key="5">
    <source>
        <dbReference type="Proteomes" id="UP000540191"/>
    </source>
</evidence>
<dbReference type="Gene3D" id="2.30.110.10">
    <property type="entry name" value="Electron Transport, Fmn-binding Protein, Chain A"/>
    <property type="match status" value="1"/>
</dbReference>
<evidence type="ECO:0000256" key="1">
    <source>
        <dbReference type="ARBA" id="ARBA00008898"/>
    </source>
</evidence>
<evidence type="ECO:0000259" key="3">
    <source>
        <dbReference type="SMART" id="SM00903"/>
    </source>
</evidence>
<comment type="caution">
    <text evidence="4">The sequence shown here is derived from an EMBL/GenBank/DDBJ whole genome shotgun (WGS) entry which is preliminary data.</text>
</comment>
<dbReference type="EMBL" id="JACHNA010000001">
    <property type="protein sequence ID" value="MBB4736408.1"/>
    <property type="molecule type" value="Genomic_DNA"/>
</dbReference>
<dbReference type="GO" id="GO:0010181">
    <property type="term" value="F:FMN binding"/>
    <property type="evidence" value="ECO:0007669"/>
    <property type="project" value="InterPro"/>
</dbReference>
<dbReference type="AlphaFoldDB" id="A0A7W7GQE8"/>
<dbReference type="SUPFAM" id="SSF50475">
    <property type="entry name" value="FMN-binding split barrel"/>
    <property type="match status" value="1"/>
</dbReference>
<dbReference type="Pfam" id="PF01613">
    <property type="entry name" value="Flavin_Reduct"/>
    <property type="match status" value="1"/>
</dbReference>
<dbReference type="GO" id="GO:0042602">
    <property type="term" value="F:riboflavin reductase (NADPH) activity"/>
    <property type="evidence" value="ECO:0007669"/>
    <property type="project" value="TreeGrafter"/>
</dbReference>
<dbReference type="InterPro" id="IPR050268">
    <property type="entry name" value="NADH-dep_flavin_reductase"/>
</dbReference>
<accession>A0A7W7GQE8</accession>
<protein>
    <submittedName>
        <fullName evidence="4">Flavin reductase (DIM6/NTAB) family NADH-FMN oxidoreductase RutF</fullName>
    </submittedName>
</protein>